<evidence type="ECO:0000256" key="1">
    <source>
        <dbReference type="SAM" id="MobiDB-lite"/>
    </source>
</evidence>
<dbReference type="OrthoDB" id="2628807at2759"/>
<protein>
    <submittedName>
        <fullName evidence="2">Uncharacterized protein</fullName>
    </submittedName>
</protein>
<dbReference type="Proteomes" id="UP000193067">
    <property type="component" value="Unassembled WGS sequence"/>
</dbReference>
<dbReference type="EMBL" id="KZ084089">
    <property type="protein sequence ID" value="OSD06836.1"/>
    <property type="molecule type" value="Genomic_DNA"/>
</dbReference>
<organism evidence="2 3">
    <name type="scientific">Trametes coccinea (strain BRFM310)</name>
    <name type="common">Pycnoporus coccineus</name>
    <dbReference type="NCBI Taxonomy" id="1353009"/>
    <lineage>
        <taxon>Eukaryota</taxon>
        <taxon>Fungi</taxon>
        <taxon>Dikarya</taxon>
        <taxon>Basidiomycota</taxon>
        <taxon>Agaricomycotina</taxon>
        <taxon>Agaricomycetes</taxon>
        <taxon>Polyporales</taxon>
        <taxon>Polyporaceae</taxon>
        <taxon>Trametes</taxon>
    </lineage>
</organism>
<evidence type="ECO:0000313" key="3">
    <source>
        <dbReference type="Proteomes" id="UP000193067"/>
    </source>
</evidence>
<reference evidence="2 3" key="1">
    <citation type="journal article" date="2015" name="Biotechnol. Biofuels">
        <title>Enhanced degradation of softwood versus hardwood by the white-rot fungus Pycnoporus coccineus.</title>
        <authorList>
            <person name="Couturier M."/>
            <person name="Navarro D."/>
            <person name="Chevret D."/>
            <person name="Henrissat B."/>
            <person name="Piumi F."/>
            <person name="Ruiz-Duenas F.J."/>
            <person name="Martinez A.T."/>
            <person name="Grigoriev I.V."/>
            <person name="Riley R."/>
            <person name="Lipzen A."/>
            <person name="Berrin J.G."/>
            <person name="Master E.R."/>
            <person name="Rosso M.N."/>
        </authorList>
    </citation>
    <scope>NUCLEOTIDE SEQUENCE [LARGE SCALE GENOMIC DNA]</scope>
    <source>
        <strain evidence="2 3">BRFM310</strain>
    </source>
</reference>
<evidence type="ECO:0000313" key="2">
    <source>
        <dbReference type="EMBL" id="OSD06836.1"/>
    </source>
</evidence>
<accession>A0A1Y2J0D3</accession>
<keyword evidence="3" id="KW-1185">Reference proteome</keyword>
<name>A0A1Y2J0D3_TRAC3</name>
<feature type="compositionally biased region" description="Low complexity" evidence="1">
    <location>
        <begin position="80"/>
        <end position="95"/>
    </location>
</feature>
<feature type="region of interest" description="Disordered" evidence="1">
    <location>
        <begin position="61"/>
        <end position="96"/>
    </location>
</feature>
<proteinExistence type="predicted"/>
<sequence length="319" mass="35827">MTIANRDCWIRVPTPMLPPYILVKPPRGSMLHRPSFALAPPKLVHALSPTNITHTMSFERKHPKEDASHSYMTPPPSSPPTAAQSPNSNAPPSSNRVQCRQFYTELAHSMHPDFPPQNSFDILMLGTNKLTHLTTAASKRAWLDQRWQRMVRVCGSEEAARRRVDNLLDAMVEPTGRKPRSGDPDVIYIPIPGSNELALRLWPGSPSAAEYCLDFFDGNTKTPINVPAGYKLWMIPDPARPWLQPICMALTSIERAYGIKSKDILPGEEKYILRDGMLCQLCRGNQKVLRFYVPLRQQASGLHGEVDDNPIVTPQSYDI</sequence>
<dbReference type="AlphaFoldDB" id="A0A1Y2J0D3"/>
<gene>
    <name evidence="2" type="ORF">PYCCODRAFT_772448</name>
</gene>